<dbReference type="InterPro" id="IPR020846">
    <property type="entry name" value="MFS_dom"/>
</dbReference>
<keyword evidence="12" id="KW-1185">Reference proteome</keyword>
<evidence type="ECO:0000256" key="6">
    <source>
        <dbReference type="ARBA" id="ARBA00023136"/>
    </source>
</evidence>
<protein>
    <recommendedName>
        <fullName evidence="10">Major facilitator superfamily (MFS) profile domain-containing protein</fullName>
    </recommendedName>
</protein>
<comment type="similarity">
    <text evidence="2 7">Belongs to the major facilitator superfamily. Sugar transporter (TC 2.A.1.1) family.</text>
</comment>
<sequence>MTPETLAKVRIYWLAMVACIGGFLFGYDSGIVGGVLTFKSFQTDFRYTDSQVTQVNSLTVGIQQLGCLVGCFAIWPVANRHGRKPAIILSSIVFCIGVVIEVINTHSRPAFYVGRVICGLGVGASSVIIPIYMAEMSPKEIRGRLGSSYQFLFTWGIFTSYWVDYGVKFMPDQTMQWQIPIGLQMVPGGLMGLGMLTLKESTRWLIFHGDHEAAWESLTWIRAGDSDAIRAEFDEMIDGVESDRRIQESFHPKELLEKNNFKRVLIAFGVFLAQQSTGSTALAYFGPQFFALLVGKGDQNLLLTAIFGAIKVAACGIFVIFIAERFGRRTLFISGAAVMACCMITTSAVVKLRPPPGNGTVTSAGIATVFLIYLDIIFYNWSWGGLPWAYVSEIFPPRIREPGVGIAVGTQWAFNLMYSFTTPYMMDGMGWGTFLLFGAFDLVIVIFVVFCIKETQGRMLEEINASFEGHGGGQVKDMSGGGTENYGETTVSSLKERTKR</sequence>
<proteinExistence type="inferred from homology"/>
<feature type="transmembrane region" description="Helical" evidence="9">
    <location>
        <begin position="370"/>
        <end position="391"/>
    </location>
</feature>
<feature type="transmembrane region" description="Helical" evidence="9">
    <location>
        <begin position="12"/>
        <end position="38"/>
    </location>
</feature>
<name>A0A2B7Y0M8_9EURO</name>
<evidence type="ECO:0000256" key="4">
    <source>
        <dbReference type="ARBA" id="ARBA00022692"/>
    </source>
</evidence>
<dbReference type="GO" id="GO:0016020">
    <property type="term" value="C:membrane"/>
    <property type="evidence" value="ECO:0007669"/>
    <property type="project" value="UniProtKB-SubCell"/>
</dbReference>
<dbReference type="EMBL" id="PDNB01000033">
    <property type="protein sequence ID" value="PGH14593.1"/>
    <property type="molecule type" value="Genomic_DNA"/>
</dbReference>
<dbReference type="InterPro" id="IPR005829">
    <property type="entry name" value="Sugar_transporter_CS"/>
</dbReference>
<dbReference type="InterPro" id="IPR003663">
    <property type="entry name" value="Sugar/inositol_transpt"/>
</dbReference>
<feature type="transmembrane region" description="Helical" evidence="9">
    <location>
        <begin position="85"/>
        <end position="104"/>
    </location>
</feature>
<feature type="transmembrane region" description="Helical" evidence="9">
    <location>
        <begin position="175"/>
        <end position="198"/>
    </location>
</feature>
<evidence type="ECO:0000256" key="5">
    <source>
        <dbReference type="ARBA" id="ARBA00022989"/>
    </source>
</evidence>
<comment type="caution">
    <text evidence="11">The sequence shown here is derived from an EMBL/GenBank/DDBJ whole genome shotgun (WGS) entry which is preliminary data.</text>
</comment>
<feature type="transmembrane region" description="Helical" evidence="9">
    <location>
        <begin position="301"/>
        <end position="323"/>
    </location>
</feature>
<dbReference type="InterPro" id="IPR036259">
    <property type="entry name" value="MFS_trans_sf"/>
</dbReference>
<feature type="transmembrane region" description="Helical" evidence="9">
    <location>
        <begin position="330"/>
        <end position="350"/>
    </location>
</feature>
<dbReference type="Pfam" id="PF00083">
    <property type="entry name" value="Sugar_tr"/>
    <property type="match status" value="1"/>
</dbReference>
<feature type="transmembrane region" description="Helical" evidence="9">
    <location>
        <begin position="264"/>
        <end position="286"/>
    </location>
</feature>
<feature type="transmembrane region" description="Helical" evidence="9">
    <location>
        <begin position="433"/>
        <end position="452"/>
    </location>
</feature>
<gene>
    <name evidence="11" type="ORF">AJ79_02928</name>
</gene>
<organism evidence="11 12">
    <name type="scientific">Helicocarpus griseus UAMH5409</name>
    <dbReference type="NCBI Taxonomy" id="1447875"/>
    <lineage>
        <taxon>Eukaryota</taxon>
        <taxon>Fungi</taxon>
        <taxon>Dikarya</taxon>
        <taxon>Ascomycota</taxon>
        <taxon>Pezizomycotina</taxon>
        <taxon>Eurotiomycetes</taxon>
        <taxon>Eurotiomycetidae</taxon>
        <taxon>Onygenales</taxon>
        <taxon>Ajellomycetaceae</taxon>
        <taxon>Helicocarpus</taxon>
    </lineage>
</organism>
<feature type="transmembrane region" description="Helical" evidence="9">
    <location>
        <begin position="58"/>
        <end position="78"/>
    </location>
</feature>
<evidence type="ECO:0000256" key="1">
    <source>
        <dbReference type="ARBA" id="ARBA00004141"/>
    </source>
</evidence>
<keyword evidence="5 9" id="KW-1133">Transmembrane helix</keyword>
<dbReference type="OrthoDB" id="6612291at2759"/>
<dbReference type="PROSITE" id="PS00217">
    <property type="entry name" value="SUGAR_TRANSPORT_2"/>
    <property type="match status" value="1"/>
</dbReference>
<dbReference type="PRINTS" id="PR00171">
    <property type="entry name" value="SUGRTRNSPORT"/>
</dbReference>
<dbReference type="PANTHER" id="PTHR48022">
    <property type="entry name" value="PLASTIDIC GLUCOSE TRANSPORTER 4"/>
    <property type="match status" value="1"/>
</dbReference>
<dbReference type="InterPro" id="IPR050360">
    <property type="entry name" value="MFS_Sugar_Transporters"/>
</dbReference>
<feature type="transmembrane region" description="Helical" evidence="9">
    <location>
        <begin position="403"/>
        <end position="421"/>
    </location>
</feature>
<evidence type="ECO:0000313" key="12">
    <source>
        <dbReference type="Proteomes" id="UP000223968"/>
    </source>
</evidence>
<dbReference type="PANTHER" id="PTHR48022:SF25">
    <property type="entry name" value="QUINATE TRANSPORTER, PUTATIVE (AFU_ORTHOLOGUE AFUA_5G12950)-RELATED"/>
    <property type="match status" value="1"/>
</dbReference>
<evidence type="ECO:0000313" key="11">
    <source>
        <dbReference type="EMBL" id="PGH14593.1"/>
    </source>
</evidence>
<feature type="transmembrane region" description="Helical" evidence="9">
    <location>
        <begin position="145"/>
        <end position="163"/>
    </location>
</feature>
<dbReference type="GO" id="GO:0005351">
    <property type="term" value="F:carbohydrate:proton symporter activity"/>
    <property type="evidence" value="ECO:0007669"/>
    <property type="project" value="TreeGrafter"/>
</dbReference>
<dbReference type="PROSITE" id="PS00216">
    <property type="entry name" value="SUGAR_TRANSPORT_1"/>
    <property type="match status" value="1"/>
</dbReference>
<keyword evidence="4 9" id="KW-0812">Transmembrane</keyword>
<keyword evidence="6 9" id="KW-0472">Membrane</keyword>
<evidence type="ECO:0000256" key="3">
    <source>
        <dbReference type="ARBA" id="ARBA00022448"/>
    </source>
</evidence>
<dbReference type="NCBIfam" id="TIGR00879">
    <property type="entry name" value="SP"/>
    <property type="match status" value="1"/>
</dbReference>
<dbReference type="AlphaFoldDB" id="A0A2B7Y0M8"/>
<evidence type="ECO:0000256" key="7">
    <source>
        <dbReference type="RuleBase" id="RU003346"/>
    </source>
</evidence>
<evidence type="ECO:0000256" key="8">
    <source>
        <dbReference type="SAM" id="MobiDB-lite"/>
    </source>
</evidence>
<dbReference type="FunFam" id="1.20.1250.20:FF:000090">
    <property type="entry name" value="MFS sugar transporter, putative"/>
    <property type="match status" value="1"/>
</dbReference>
<evidence type="ECO:0000256" key="9">
    <source>
        <dbReference type="SAM" id="Phobius"/>
    </source>
</evidence>
<dbReference type="Proteomes" id="UP000223968">
    <property type="component" value="Unassembled WGS sequence"/>
</dbReference>
<dbReference type="InterPro" id="IPR005828">
    <property type="entry name" value="MFS_sugar_transport-like"/>
</dbReference>
<evidence type="ECO:0000256" key="2">
    <source>
        <dbReference type="ARBA" id="ARBA00010992"/>
    </source>
</evidence>
<feature type="region of interest" description="Disordered" evidence="8">
    <location>
        <begin position="477"/>
        <end position="500"/>
    </location>
</feature>
<dbReference type="PROSITE" id="PS50850">
    <property type="entry name" value="MFS"/>
    <property type="match status" value="1"/>
</dbReference>
<evidence type="ECO:0000259" key="10">
    <source>
        <dbReference type="PROSITE" id="PS50850"/>
    </source>
</evidence>
<keyword evidence="3 7" id="KW-0813">Transport</keyword>
<comment type="subcellular location">
    <subcellularLocation>
        <location evidence="1">Membrane</location>
        <topology evidence="1">Multi-pass membrane protein</topology>
    </subcellularLocation>
</comment>
<reference evidence="11 12" key="1">
    <citation type="submission" date="2017-10" db="EMBL/GenBank/DDBJ databases">
        <title>Comparative genomics in systemic dimorphic fungi from Ajellomycetaceae.</title>
        <authorList>
            <person name="Munoz J.F."/>
            <person name="Mcewen J.G."/>
            <person name="Clay O.K."/>
            <person name="Cuomo C.A."/>
        </authorList>
    </citation>
    <scope>NUCLEOTIDE SEQUENCE [LARGE SCALE GENOMIC DNA]</scope>
    <source>
        <strain evidence="11 12">UAMH5409</strain>
    </source>
</reference>
<dbReference type="SUPFAM" id="SSF103473">
    <property type="entry name" value="MFS general substrate transporter"/>
    <property type="match status" value="1"/>
</dbReference>
<feature type="transmembrane region" description="Helical" evidence="9">
    <location>
        <begin position="110"/>
        <end position="133"/>
    </location>
</feature>
<feature type="domain" description="Major facilitator superfamily (MFS) profile" evidence="10">
    <location>
        <begin position="14"/>
        <end position="456"/>
    </location>
</feature>
<dbReference type="Gene3D" id="1.20.1250.20">
    <property type="entry name" value="MFS general substrate transporter like domains"/>
    <property type="match status" value="1"/>
</dbReference>
<accession>A0A2B7Y0M8</accession>